<dbReference type="EC" id="1.1.1.69" evidence="4"/>
<accession>A0A238J6X3</accession>
<evidence type="ECO:0000313" key="4">
    <source>
        <dbReference type="EMBL" id="SMX26450.1"/>
    </source>
</evidence>
<comment type="similarity">
    <text evidence="1 3">Belongs to the short-chain dehydrogenases/reductases (SDR) family.</text>
</comment>
<dbReference type="Gene3D" id="3.40.50.720">
    <property type="entry name" value="NAD(P)-binding Rossmann-like Domain"/>
    <property type="match status" value="1"/>
</dbReference>
<dbReference type="PANTHER" id="PTHR44196">
    <property type="entry name" value="DEHYDROGENASE/REDUCTASE SDR FAMILY MEMBER 7B"/>
    <property type="match status" value="1"/>
</dbReference>
<proteinExistence type="inferred from homology"/>
<dbReference type="GO" id="GO:0016020">
    <property type="term" value="C:membrane"/>
    <property type="evidence" value="ECO:0007669"/>
    <property type="project" value="TreeGrafter"/>
</dbReference>
<dbReference type="Pfam" id="PF00106">
    <property type="entry name" value="adh_short"/>
    <property type="match status" value="1"/>
</dbReference>
<dbReference type="AlphaFoldDB" id="A0A238J6X3"/>
<keyword evidence="5" id="KW-1185">Reference proteome</keyword>
<dbReference type="GO" id="GO:0008874">
    <property type="term" value="F:gluconate 5-dehydrogenase activity"/>
    <property type="evidence" value="ECO:0007669"/>
    <property type="project" value="UniProtKB-EC"/>
</dbReference>
<organism evidence="4 5">
    <name type="scientific">Pelagimonas phthalicica</name>
    <dbReference type="NCBI Taxonomy" id="1037362"/>
    <lineage>
        <taxon>Bacteria</taxon>
        <taxon>Pseudomonadati</taxon>
        <taxon>Pseudomonadota</taxon>
        <taxon>Alphaproteobacteria</taxon>
        <taxon>Rhodobacterales</taxon>
        <taxon>Roseobacteraceae</taxon>
        <taxon>Pelagimonas</taxon>
    </lineage>
</organism>
<dbReference type="RefSeq" id="WP_099242290.1">
    <property type="nucleotide sequence ID" value="NZ_FXXP01000001.1"/>
</dbReference>
<evidence type="ECO:0000256" key="1">
    <source>
        <dbReference type="ARBA" id="ARBA00006484"/>
    </source>
</evidence>
<reference evidence="5" key="1">
    <citation type="submission" date="2017-05" db="EMBL/GenBank/DDBJ databases">
        <authorList>
            <person name="Rodrigo-Torres L."/>
            <person name="Arahal R. D."/>
            <person name="Lucena T."/>
        </authorList>
    </citation>
    <scope>NUCLEOTIDE SEQUENCE [LARGE SCALE GENOMIC DNA]</scope>
    <source>
        <strain evidence="5">CECT 8649</strain>
    </source>
</reference>
<dbReference type="InterPro" id="IPR036291">
    <property type="entry name" value="NAD(P)-bd_dom_sf"/>
</dbReference>
<evidence type="ECO:0000313" key="5">
    <source>
        <dbReference type="Proteomes" id="UP000225972"/>
    </source>
</evidence>
<dbReference type="EMBL" id="FXXP01000001">
    <property type="protein sequence ID" value="SMX26450.1"/>
    <property type="molecule type" value="Genomic_DNA"/>
</dbReference>
<protein>
    <submittedName>
        <fullName evidence="4">Gluconate 5-dehydrogenase</fullName>
        <ecNumber evidence="4">1.1.1.69</ecNumber>
    </submittedName>
</protein>
<evidence type="ECO:0000256" key="3">
    <source>
        <dbReference type="RuleBase" id="RU000363"/>
    </source>
</evidence>
<evidence type="ECO:0000256" key="2">
    <source>
        <dbReference type="ARBA" id="ARBA00023002"/>
    </source>
</evidence>
<dbReference type="Proteomes" id="UP000225972">
    <property type="component" value="Unassembled WGS sequence"/>
</dbReference>
<gene>
    <name evidence="4" type="primary">gno_1</name>
    <name evidence="4" type="ORF">TRP8649_00529</name>
</gene>
<dbReference type="SUPFAM" id="SSF51735">
    <property type="entry name" value="NAD(P)-binding Rossmann-fold domains"/>
    <property type="match status" value="1"/>
</dbReference>
<sequence>MSFLTPKDGFAIVTGAGSGLGRAMARELVEAGFTVAGTGRRVDALHETRTLLGDGFLPCPIDVSDAQAVAQGVDQLVADYGPLAILINNAAVYPRRDFLDETPESFAQTMQINLGGVANCSHAALRHMAPTGRGRILNVATFADIAPLPCSSAYSVSKGAARILTRALIADFGDRLPGIVISDWMPGMLQTEMGIPDGIPPEQSAKWGAKLAQMCDPDLTGTIFEMDREVLPPRGVKGKIKDAMLLRRAKPRQL</sequence>
<keyword evidence="2 4" id="KW-0560">Oxidoreductase</keyword>
<dbReference type="PRINTS" id="PR00081">
    <property type="entry name" value="GDHRDH"/>
</dbReference>
<dbReference type="CDD" id="cd05233">
    <property type="entry name" value="SDR_c"/>
    <property type="match status" value="1"/>
</dbReference>
<name>A0A238J6X3_9RHOB</name>
<dbReference type="OrthoDB" id="8280747at2"/>
<dbReference type="InterPro" id="IPR002347">
    <property type="entry name" value="SDR_fam"/>
</dbReference>
<dbReference type="PANTHER" id="PTHR44196:SF1">
    <property type="entry name" value="DEHYDROGENASE_REDUCTASE SDR FAMILY MEMBER 7B"/>
    <property type="match status" value="1"/>
</dbReference>
<dbReference type="PRINTS" id="PR00080">
    <property type="entry name" value="SDRFAMILY"/>
</dbReference>